<evidence type="ECO:0000313" key="8">
    <source>
        <dbReference type="EnsemblMetazoa" id="ADIR009186-PA"/>
    </source>
</evidence>
<keyword evidence="2 6" id="KW-0732">Signal</keyword>
<feature type="chain" id="PRO_5008130184" description="Chitin-binding type-2 domain-containing protein" evidence="6">
    <location>
        <begin position="27"/>
        <end position="200"/>
    </location>
</feature>
<dbReference type="GO" id="GO:0008061">
    <property type="term" value="F:chitin binding"/>
    <property type="evidence" value="ECO:0007669"/>
    <property type="project" value="UniProtKB-KW"/>
</dbReference>
<keyword evidence="9" id="KW-1185">Reference proteome</keyword>
<evidence type="ECO:0000256" key="3">
    <source>
        <dbReference type="ARBA" id="ARBA00022737"/>
    </source>
</evidence>
<evidence type="ECO:0000259" key="7">
    <source>
        <dbReference type="PROSITE" id="PS50940"/>
    </source>
</evidence>
<keyword evidence="1" id="KW-0147">Chitin-binding</keyword>
<dbReference type="PANTHER" id="PTHR23301">
    <property type="entry name" value="CHITIN BINDING PERITROPHIN-A"/>
    <property type="match status" value="1"/>
</dbReference>
<sequence>MHSNTFTRFVGLTALLACGAFGVASSNDEPCRGVSNGYFVRDKTDCRGYYYCLDDVANHAMCPQDFHFNELAQMCDYPDQVSCHICQQQTGVQVSAHPQNCNQFILCSGGYSSVGQCSEGYLFDGQQRVCHPSVRVNCSATRCPEQDNPSQIVYMPGMASCDEYFICQSGRPVQHFCAPGLYWDAIHQRCDFSQNVQCTL</sequence>
<evidence type="ECO:0000256" key="1">
    <source>
        <dbReference type="ARBA" id="ARBA00022669"/>
    </source>
</evidence>
<accession>A0A182NNF1</accession>
<dbReference type="EnsemblMetazoa" id="ADIR009186-RA">
    <property type="protein sequence ID" value="ADIR009186-PA"/>
    <property type="gene ID" value="ADIR009186"/>
</dbReference>
<organism evidence="8 9">
    <name type="scientific">Anopheles dirus</name>
    <dbReference type="NCBI Taxonomy" id="7168"/>
    <lineage>
        <taxon>Eukaryota</taxon>
        <taxon>Metazoa</taxon>
        <taxon>Ecdysozoa</taxon>
        <taxon>Arthropoda</taxon>
        <taxon>Hexapoda</taxon>
        <taxon>Insecta</taxon>
        <taxon>Pterygota</taxon>
        <taxon>Neoptera</taxon>
        <taxon>Endopterygota</taxon>
        <taxon>Diptera</taxon>
        <taxon>Nematocera</taxon>
        <taxon>Culicoidea</taxon>
        <taxon>Culicidae</taxon>
        <taxon>Anophelinae</taxon>
        <taxon>Anopheles</taxon>
    </lineage>
</organism>
<dbReference type="PANTHER" id="PTHR23301:SF0">
    <property type="entry name" value="CHITIN-BINDING TYPE-2 DOMAIN-CONTAINING PROTEIN-RELATED"/>
    <property type="match status" value="1"/>
</dbReference>
<keyword evidence="3" id="KW-0677">Repeat</keyword>
<dbReference type="InterPro" id="IPR002557">
    <property type="entry name" value="Chitin-bd_dom"/>
</dbReference>
<dbReference type="SMART" id="SM00494">
    <property type="entry name" value="ChtBD2"/>
    <property type="match status" value="3"/>
</dbReference>
<evidence type="ECO:0000256" key="5">
    <source>
        <dbReference type="ARBA" id="ARBA00023180"/>
    </source>
</evidence>
<dbReference type="AlphaFoldDB" id="A0A182NNF1"/>
<evidence type="ECO:0000256" key="6">
    <source>
        <dbReference type="SAM" id="SignalP"/>
    </source>
</evidence>
<feature type="domain" description="Chitin-binding type-2" evidence="7">
    <location>
        <begin position="28"/>
        <end position="85"/>
    </location>
</feature>
<keyword evidence="4" id="KW-1015">Disulfide bond</keyword>
<dbReference type="InterPro" id="IPR036508">
    <property type="entry name" value="Chitin-bd_dom_sf"/>
</dbReference>
<protein>
    <recommendedName>
        <fullName evidence="7">Chitin-binding type-2 domain-containing protein</fullName>
    </recommendedName>
</protein>
<feature type="domain" description="Chitin-binding type-2" evidence="7">
    <location>
        <begin position="86"/>
        <end position="139"/>
    </location>
</feature>
<feature type="domain" description="Chitin-binding type-2" evidence="7">
    <location>
        <begin position="140"/>
        <end position="200"/>
    </location>
</feature>
<reference evidence="9" key="1">
    <citation type="submission" date="2013-03" db="EMBL/GenBank/DDBJ databases">
        <title>The Genome Sequence of Anopheles dirus WRAIR2.</title>
        <authorList>
            <consortium name="The Broad Institute Genomics Platform"/>
            <person name="Neafsey D.E."/>
            <person name="Walton C."/>
            <person name="Walker B."/>
            <person name="Young S.K."/>
            <person name="Zeng Q."/>
            <person name="Gargeya S."/>
            <person name="Fitzgerald M."/>
            <person name="Haas B."/>
            <person name="Abouelleil A."/>
            <person name="Allen A.W."/>
            <person name="Alvarado L."/>
            <person name="Arachchi H.M."/>
            <person name="Berlin A.M."/>
            <person name="Chapman S.B."/>
            <person name="Gainer-Dewar J."/>
            <person name="Goldberg J."/>
            <person name="Griggs A."/>
            <person name="Gujja S."/>
            <person name="Hansen M."/>
            <person name="Howarth C."/>
            <person name="Imamovic A."/>
            <person name="Ireland A."/>
            <person name="Larimer J."/>
            <person name="McCowan C."/>
            <person name="Murphy C."/>
            <person name="Pearson M."/>
            <person name="Poon T.W."/>
            <person name="Priest M."/>
            <person name="Roberts A."/>
            <person name="Saif S."/>
            <person name="Shea T."/>
            <person name="Sisk P."/>
            <person name="Sykes S."/>
            <person name="Wortman J."/>
            <person name="Nusbaum C."/>
            <person name="Birren B."/>
        </authorList>
    </citation>
    <scope>NUCLEOTIDE SEQUENCE [LARGE SCALE GENOMIC DNA]</scope>
    <source>
        <strain evidence="9">WRAIR2</strain>
    </source>
</reference>
<dbReference type="GO" id="GO:0005576">
    <property type="term" value="C:extracellular region"/>
    <property type="evidence" value="ECO:0007669"/>
    <property type="project" value="InterPro"/>
</dbReference>
<feature type="signal peptide" evidence="6">
    <location>
        <begin position="1"/>
        <end position="26"/>
    </location>
</feature>
<dbReference type="Proteomes" id="UP000075884">
    <property type="component" value="Unassembled WGS sequence"/>
</dbReference>
<evidence type="ECO:0000313" key="9">
    <source>
        <dbReference type="Proteomes" id="UP000075884"/>
    </source>
</evidence>
<dbReference type="InterPro" id="IPR051940">
    <property type="entry name" value="Chitin_bind-dev_reg"/>
</dbReference>
<evidence type="ECO:0000256" key="4">
    <source>
        <dbReference type="ARBA" id="ARBA00023157"/>
    </source>
</evidence>
<dbReference type="STRING" id="7168.A0A182NNF1"/>
<name>A0A182NNF1_9DIPT</name>
<keyword evidence="5" id="KW-0325">Glycoprotein</keyword>
<dbReference type="Pfam" id="PF01607">
    <property type="entry name" value="CBM_14"/>
    <property type="match status" value="3"/>
</dbReference>
<proteinExistence type="predicted"/>
<dbReference type="VEuPathDB" id="VectorBase:ADIR009186"/>
<dbReference type="Gene3D" id="2.170.140.10">
    <property type="entry name" value="Chitin binding domain"/>
    <property type="match status" value="3"/>
</dbReference>
<evidence type="ECO:0000256" key="2">
    <source>
        <dbReference type="ARBA" id="ARBA00022729"/>
    </source>
</evidence>
<dbReference type="SUPFAM" id="SSF57625">
    <property type="entry name" value="Invertebrate chitin-binding proteins"/>
    <property type="match status" value="3"/>
</dbReference>
<reference evidence="8" key="2">
    <citation type="submission" date="2020-05" db="UniProtKB">
        <authorList>
            <consortium name="EnsemblMetazoa"/>
        </authorList>
    </citation>
    <scope>IDENTIFICATION</scope>
    <source>
        <strain evidence="8">WRAIR2</strain>
    </source>
</reference>
<dbReference type="PROSITE" id="PS50940">
    <property type="entry name" value="CHIT_BIND_II"/>
    <property type="match status" value="3"/>
</dbReference>